<evidence type="ECO:0000256" key="9">
    <source>
        <dbReference type="ARBA" id="ARBA00024807"/>
    </source>
</evidence>
<evidence type="ECO:0000256" key="6">
    <source>
        <dbReference type="ARBA" id="ARBA00023054"/>
    </source>
</evidence>
<evidence type="ECO:0000256" key="2">
    <source>
        <dbReference type="ARBA" id="ARBA00022692"/>
    </source>
</evidence>
<organism evidence="12 13">
    <name type="scientific">Ophiocordyceps sinensis</name>
    <dbReference type="NCBI Taxonomy" id="72228"/>
    <lineage>
        <taxon>Eukaryota</taxon>
        <taxon>Fungi</taxon>
        <taxon>Dikarya</taxon>
        <taxon>Ascomycota</taxon>
        <taxon>Pezizomycotina</taxon>
        <taxon>Sordariomycetes</taxon>
        <taxon>Hypocreomycetidae</taxon>
        <taxon>Hypocreales</taxon>
        <taxon>Ophiocordycipitaceae</taxon>
        <taxon>Ophiocordyceps</taxon>
    </lineage>
</organism>
<comment type="caution">
    <text evidence="12">The sequence shown here is derived from an EMBL/GenBank/DDBJ whole genome shotgun (WGS) entry which is preliminary data.</text>
</comment>
<evidence type="ECO:0000256" key="8">
    <source>
        <dbReference type="ARBA" id="ARBA00023136"/>
    </source>
</evidence>
<reference evidence="12 13" key="1">
    <citation type="journal article" date="2020" name="Genome Biol. Evol.">
        <title>A new high-quality draft genome assembly of the Chinese cordyceps Ophiocordyceps sinensis.</title>
        <authorList>
            <person name="Shu R."/>
            <person name="Zhang J."/>
            <person name="Meng Q."/>
            <person name="Zhang H."/>
            <person name="Zhou G."/>
            <person name="Li M."/>
            <person name="Wu P."/>
            <person name="Zhao Y."/>
            <person name="Chen C."/>
            <person name="Qin Q."/>
        </authorList>
    </citation>
    <scope>NUCLEOTIDE SEQUENCE [LARGE SCALE GENOMIC DNA]</scope>
    <source>
        <strain evidence="12 13">IOZ07</strain>
    </source>
</reference>
<evidence type="ECO:0000256" key="7">
    <source>
        <dbReference type="ARBA" id="ARBA00023128"/>
    </source>
</evidence>
<feature type="region of interest" description="Disordered" evidence="11">
    <location>
        <begin position="62"/>
        <end position="113"/>
    </location>
</feature>
<dbReference type="AlphaFoldDB" id="A0A8H4PRE8"/>
<feature type="transmembrane region" description="Helical" evidence="10">
    <location>
        <begin position="396"/>
        <end position="419"/>
    </location>
</feature>
<dbReference type="EMBL" id="JAAVMX010000005">
    <property type="protein sequence ID" value="KAF4509084.1"/>
    <property type="molecule type" value="Genomic_DNA"/>
</dbReference>
<accession>A0A8H4PRE8</accession>
<proteinExistence type="inferred from homology"/>
<sequence>MQPFGRPVARAASAHGRRLRLSELQSKLTPRALGFARSVGHNEPALCLRCSGQAIALRARLFSTRPPPPSPTEDAETNHPPGPASSSSSSKLNDHHGPFSPSASVSELPSMVESRRSALDQRFSHVMDNLQTRVLTASNTLNDITGYSSIEGIKADNESLETQLAAAKVAVRTARLAYKTSNTKRANTQREVTTLLARKDSWSPSDLERFTELYRADHVLEGEVVNAQEALTEAEAEEQSLSQRLSAGILKRYHEEQIWSDRIRRASTWGTWGLMGMNFVLFVALQFVAEPWRRKRLVKGVVEQEQAVLQEVRSELEAVKLGLERMAEDGPGLRPATVPEPARTQEATLTPPTLLPAVDAAPETTWKQVLLDPTGWKTAAADLCSERRVNLRMRDASIIAAEGALAGAAFAGAIALVLLRRT</sequence>
<evidence type="ECO:0000256" key="5">
    <source>
        <dbReference type="ARBA" id="ARBA00022989"/>
    </source>
</evidence>
<comment type="subunit">
    <text evidence="10">Homooligomer.</text>
</comment>
<evidence type="ECO:0000313" key="12">
    <source>
        <dbReference type="EMBL" id="KAF4509084.1"/>
    </source>
</evidence>
<dbReference type="InterPro" id="IPR008839">
    <property type="entry name" value="MDM33_fungi"/>
</dbReference>
<protein>
    <recommendedName>
        <fullName evidence="10">Sensitive to high expression protein 9, mitochondrial</fullName>
    </recommendedName>
</protein>
<dbReference type="OrthoDB" id="5595506at2759"/>
<comment type="function">
    <text evidence="9">Required for the maintenance of the structure of the mitochondrial inner membrane. Involved in mitochondrial morphology. Causes growth arrest when highly overexpressed.</text>
</comment>
<keyword evidence="5 10" id="KW-1133">Transmembrane helix</keyword>
<keyword evidence="8 10" id="KW-0472">Membrane</keyword>
<dbReference type="PANTHER" id="PTHR31961">
    <property type="entry name" value="SENSITIVE TO HIGH EXPRESSION PROTEIN 9, MITOCHONDRIAL"/>
    <property type="match status" value="1"/>
</dbReference>
<keyword evidence="7 10" id="KW-0496">Mitochondrion</keyword>
<gene>
    <name evidence="12" type="ORF">G6O67_005387</name>
</gene>
<evidence type="ECO:0000256" key="10">
    <source>
        <dbReference type="RuleBase" id="RU364128"/>
    </source>
</evidence>
<name>A0A8H4PRE8_9HYPO</name>
<dbReference type="GO" id="GO:0005743">
    <property type="term" value="C:mitochondrial inner membrane"/>
    <property type="evidence" value="ECO:0007669"/>
    <property type="project" value="UniProtKB-SubCell"/>
</dbReference>
<evidence type="ECO:0000313" key="13">
    <source>
        <dbReference type="Proteomes" id="UP000557566"/>
    </source>
</evidence>
<keyword evidence="2 10" id="KW-0812">Transmembrane</keyword>
<comment type="similarity">
    <text evidence="1 10">Belongs to the SHE9 family.</text>
</comment>
<evidence type="ECO:0000256" key="1">
    <source>
        <dbReference type="ARBA" id="ARBA00007472"/>
    </source>
</evidence>
<keyword evidence="4 10" id="KW-0809">Transit peptide</keyword>
<dbReference type="Pfam" id="PF05546">
    <property type="entry name" value="She9_MDM33"/>
    <property type="match status" value="1"/>
</dbReference>
<feature type="region of interest" description="Disordered" evidence="11">
    <location>
        <begin position="330"/>
        <end position="350"/>
    </location>
</feature>
<keyword evidence="13" id="KW-1185">Reference proteome</keyword>
<feature type="transmembrane region" description="Helical" evidence="10">
    <location>
        <begin position="269"/>
        <end position="289"/>
    </location>
</feature>
<keyword evidence="3 10" id="KW-0999">Mitochondrion inner membrane</keyword>
<comment type="subcellular location">
    <subcellularLocation>
        <location evidence="10">Mitochondrion inner membrane</location>
        <topology evidence="10">Multi-pass membrane protein</topology>
    </subcellularLocation>
</comment>
<evidence type="ECO:0000256" key="11">
    <source>
        <dbReference type="SAM" id="MobiDB-lite"/>
    </source>
</evidence>
<dbReference type="Proteomes" id="UP000557566">
    <property type="component" value="Unassembled WGS sequence"/>
</dbReference>
<dbReference type="PANTHER" id="PTHR31961:SF3">
    <property type="entry name" value="SENSITIVE TO HIGH EXPRESSION PROTEIN 9, MITOCHONDRIAL"/>
    <property type="match status" value="1"/>
</dbReference>
<keyword evidence="6" id="KW-0175">Coiled coil</keyword>
<evidence type="ECO:0000256" key="4">
    <source>
        <dbReference type="ARBA" id="ARBA00022946"/>
    </source>
</evidence>
<evidence type="ECO:0000256" key="3">
    <source>
        <dbReference type="ARBA" id="ARBA00022792"/>
    </source>
</evidence>
<dbReference type="GO" id="GO:0007007">
    <property type="term" value="P:inner mitochondrial membrane organization"/>
    <property type="evidence" value="ECO:0007669"/>
    <property type="project" value="TreeGrafter"/>
</dbReference>